<name>A0A1W2GHX1_REIFA</name>
<evidence type="ECO:0000313" key="2">
    <source>
        <dbReference type="Proteomes" id="UP000192472"/>
    </source>
</evidence>
<dbReference type="EMBL" id="FWYF01000003">
    <property type="protein sequence ID" value="SMD36247.1"/>
    <property type="molecule type" value="Genomic_DNA"/>
</dbReference>
<reference evidence="1 2" key="1">
    <citation type="submission" date="2017-04" db="EMBL/GenBank/DDBJ databases">
        <authorList>
            <person name="Afonso C.L."/>
            <person name="Miller P.J."/>
            <person name="Scott M.A."/>
            <person name="Spackman E."/>
            <person name="Goraichik I."/>
            <person name="Dimitrov K.M."/>
            <person name="Suarez D.L."/>
            <person name="Swayne D.E."/>
        </authorList>
    </citation>
    <scope>NUCLEOTIDE SEQUENCE [LARGE SCALE GENOMIC DNA]</scope>
    <source>
        <strain evidence="1 2">DSM 26133</strain>
    </source>
</reference>
<evidence type="ECO:0008006" key="3">
    <source>
        <dbReference type="Google" id="ProtNLM"/>
    </source>
</evidence>
<keyword evidence="2" id="KW-1185">Reference proteome</keyword>
<accession>A0A1W2GHX1</accession>
<dbReference type="RefSeq" id="WP_084373448.1">
    <property type="nucleotide sequence ID" value="NZ_FWYF01000003.1"/>
</dbReference>
<protein>
    <recommendedName>
        <fullName evidence="3">DinB family protein</fullName>
    </recommendedName>
</protein>
<dbReference type="OrthoDB" id="1162179at2"/>
<proteinExistence type="predicted"/>
<dbReference type="PANTHER" id="PTHR39473">
    <property type="match status" value="1"/>
</dbReference>
<dbReference type="AlphaFoldDB" id="A0A1W2GHX1"/>
<evidence type="ECO:0000313" key="1">
    <source>
        <dbReference type="EMBL" id="SMD36247.1"/>
    </source>
</evidence>
<gene>
    <name evidence="1" type="ORF">SAMN04488029_2793</name>
</gene>
<dbReference type="Proteomes" id="UP000192472">
    <property type="component" value="Unassembled WGS sequence"/>
</dbReference>
<sequence length="172" mass="19739">MDIKPASQRILDQLTYLLENLTNDEYSKTLSVLHDNSIGQHMRHTLEFFTCLMTGRPLGLVNYDERERDVFLESNTLEALSTISTLKVEFANIVDNQPLILVRQGYDLSSNEKHEVESNLYRELIYNIEHAVHHMALMKIGLKEIKSELELPKDFGVASSTIKFRQSQQASA</sequence>
<dbReference type="PANTHER" id="PTHR39473:SF1">
    <property type="entry name" value="DINB-LIKE DOMAIN-CONTAINING PROTEIN"/>
    <property type="match status" value="1"/>
</dbReference>
<dbReference type="STRING" id="692418.SAMN04488029_2793"/>
<organism evidence="1 2">
    <name type="scientific">Reichenbachiella faecimaris</name>
    <dbReference type="NCBI Taxonomy" id="692418"/>
    <lineage>
        <taxon>Bacteria</taxon>
        <taxon>Pseudomonadati</taxon>
        <taxon>Bacteroidota</taxon>
        <taxon>Cytophagia</taxon>
        <taxon>Cytophagales</taxon>
        <taxon>Reichenbachiellaceae</taxon>
        <taxon>Reichenbachiella</taxon>
    </lineage>
</organism>